<proteinExistence type="inferred from homology"/>
<accession>A0A6A2ZBG3</accession>
<dbReference type="CDD" id="cd00867">
    <property type="entry name" value="Trans_IPPS"/>
    <property type="match status" value="1"/>
</dbReference>
<evidence type="ECO:0000313" key="9">
    <source>
        <dbReference type="EMBL" id="KAE8688933.1"/>
    </source>
</evidence>
<keyword evidence="3" id="KW-0808">Transferase</keyword>
<dbReference type="PANTHER" id="PTHR43281:SF1">
    <property type="entry name" value="FARNESYL DIPHOSPHATE SYNTHASE"/>
    <property type="match status" value="1"/>
</dbReference>
<dbReference type="Pfam" id="PF14223">
    <property type="entry name" value="Retrotran_gag_2"/>
    <property type="match status" value="1"/>
</dbReference>
<dbReference type="Pfam" id="PF22936">
    <property type="entry name" value="Pol_BBD"/>
    <property type="match status" value="1"/>
</dbReference>
<dbReference type="InterPro" id="IPR054722">
    <property type="entry name" value="PolX-like_BBD"/>
</dbReference>
<comment type="similarity">
    <text evidence="2">Belongs to the FPP/GGPP synthase family.</text>
</comment>
<dbReference type="InterPro" id="IPR036397">
    <property type="entry name" value="RNaseH_sf"/>
</dbReference>
<comment type="caution">
    <text evidence="9">The sequence shown here is derived from an EMBL/GenBank/DDBJ whole genome shotgun (WGS) entry which is preliminary data.</text>
</comment>
<evidence type="ECO:0000259" key="8">
    <source>
        <dbReference type="PROSITE" id="PS50994"/>
    </source>
</evidence>
<evidence type="ECO:0000256" key="7">
    <source>
        <dbReference type="ARBA" id="ARBA00023229"/>
    </source>
</evidence>
<dbReference type="InterPro" id="IPR013103">
    <property type="entry name" value="RVT_2"/>
</dbReference>
<keyword evidence="6" id="KW-0460">Magnesium</keyword>
<evidence type="ECO:0000256" key="1">
    <source>
        <dbReference type="ARBA" id="ARBA00001946"/>
    </source>
</evidence>
<dbReference type="Pfam" id="PF00348">
    <property type="entry name" value="polyprenyl_synt"/>
    <property type="match status" value="1"/>
</dbReference>
<dbReference type="Pfam" id="PF00665">
    <property type="entry name" value="rve"/>
    <property type="match status" value="1"/>
</dbReference>
<evidence type="ECO:0000313" key="10">
    <source>
        <dbReference type="Proteomes" id="UP000436088"/>
    </source>
</evidence>
<keyword evidence="7" id="KW-0414">Isoprene biosynthesis</keyword>
<dbReference type="GO" id="GO:0004659">
    <property type="term" value="F:prenyltransferase activity"/>
    <property type="evidence" value="ECO:0007669"/>
    <property type="project" value="InterPro"/>
</dbReference>
<dbReference type="InterPro" id="IPR043502">
    <property type="entry name" value="DNA/RNA_pol_sf"/>
</dbReference>
<keyword evidence="4" id="KW-0479">Metal-binding</keyword>
<dbReference type="InterPro" id="IPR001584">
    <property type="entry name" value="Integrase_cat-core"/>
</dbReference>
<gene>
    <name evidence="9" type="ORF">F3Y22_tig00110946pilonHSYRG00017</name>
</gene>
<keyword evidence="5" id="KW-0645">Protease</keyword>
<dbReference type="PROSITE" id="PS50994">
    <property type="entry name" value="INTEGRASE"/>
    <property type="match status" value="1"/>
</dbReference>
<evidence type="ECO:0000256" key="2">
    <source>
        <dbReference type="ARBA" id="ARBA00006706"/>
    </source>
</evidence>
<reference evidence="9" key="1">
    <citation type="submission" date="2019-09" db="EMBL/GenBank/DDBJ databases">
        <title>Draft genome information of white flower Hibiscus syriacus.</title>
        <authorList>
            <person name="Kim Y.-M."/>
        </authorList>
    </citation>
    <scope>NUCLEOTIDE SEQUENCE [LARGE SCALE GENOMIC DNA]</scope>
    <source>
        <strain evidence="9">YM2019G1</strain>
    </source>
</reference>
<evidence type="ECO:0000256" key="4">
    <source>
        <dbReference type="ARBA" id="ARBA00022723"/>
    </source>
</evidence>
<evidence type="ECO:0000256" key="5">
    <source>
        <dbReference type="ARBA" id="ARBA00022750"/>
    </source>
</evidence>
<comment type="cofactor">
    <cofactor evidence="1">
        <name>Mg(2+)</name>
        <dbReference type="ChEBI" id="CHEBI:18420"/>
    </cofactor>
</comment>
<dbReference type="Gene3D" id="3.30.420.10">
    <property type="entry name" value="Ribonuclease H-like superfamily/Ribonuclease H"/>
    <property type="match status" value="1"/>
</dbReference>
<dbReference type="Pfam" id="PF07727">
    <property type="entry name" value="RVT_2"/>
    <property type="match status" value="1"/>
</dbReference>
<dbReference type="EMBL" id="VEPZ02001176">
    <property type="protein sequence ID" value="KAE8688933.1"/>
    <property type="molecule type" value="Genomic_DNA"/>
</dbReference>
<dbReference type="GO" id="GO:0003676">
    <property type="term" value="F:nucleic acid binding"/>
    <property type="evidence" value="ECO:0007669"/>
    <property type="project" value="InterPro"/>
</dbReference>
<dbReference type="SUPFAM" id="SSF53098">
    <property type="entry name" value="Ribonuclease H-like"/>
    <property type="match status" value="1"/>
</dbReference>
<evidence type="ECO:0000256" key="6">
    <source>
        <dbReference type="ARBA" id="ARBA00022842"/>
    </source>
</evidence>
<name>A0A6A2ZBG3_HIBSY</name>
<protein>
    <submittedName>
        <fullName evidence="9">Detected protein of confused Function</fullName>
    </submittedName>
</protein>
<feature type="domain" description="Integrase catalytic" evidence="8">
    <location>
        <begin position="638"/>
        <end position="801"/>
    </location>
</feature>
<evidence type="ECO:0000256" key="3">
    <source>
        <dbReference type="ARBA" id="ARBA00022679"/>
    </source>
</evidence>
<dbReference type="Proteomes" id="UP000436088">
    <property type="component" value="Unassembled WGS sequence"/>
</dbReference>
<dbReference type="GO" id="GO:0004190">
    <property type="term" value="F:aspartic-type endopeptidase activity"/>
    <property type="evidence" value="ECO:0007669"/>
    <property type="project" value="UniProtKB-KW"/>
</dbReference>
<organism evidence="9 10">
    <name type="scientific">Hibiscus syriacus</name>
    <name type="common">Rose of Sharon</name>
    <dbReference type="NCBI Taxonomy" id="106335"/>
    <lineage>
        <taxon>Eukaryota</taxon>
        <taxon>Viridiplantae</taxon>
        <taxon>Streptophyta</taxon>
        <taxon>Embryophyta</taxon>
        <taxon>Tracheophyta</taxon>
        <taxon>Spermatophyta</taxon>
        <taxon>Magnoliopsida</taxon>
        <taxon>eudicotyledons</taxon>
        <taxon>Gunneridae</taxon>
        <taxon>Pentapetalae</taxon>
        <taxon>rosids</taxon>
        <taxon>malvids</taxon>
        <taxon>Malvales</taxon>
        <taxon>Malvaceae</taxon>
        <taxon>Malvoideae</taxon>
        <taxon>Hibiscus</taxon>
    </lineage>
</organism>
<dbReference type="InterPro" id="IPR008949">
    <property type="entry name" value="Isoprenoid_synthase_dom_sf"/>
</dbReference>
<dbReference type="SUPFAM" id="SSF56672">
    <property type="entry name" value="DNA/RNA polymerases"/>
    <property type="match status" value="1"/>
</dbReference>
<sequence length="1080" mass="119627">MLDEAVPLHHPLKINEAMRYSILAGGKRVCPILCIASYELVEGDDLLAMPVACAVFDERTAFLTGDALLSLVFEHIASSPRNVSPDLVSERKEVSLEELEYIHIHKTTKLLEACAVCSGIMGGGNDADIESVQKYARCIGLLFRVMDDILGVTKSSAQLGKTAGKDLVSDKITYPKLMSITGCLCILRCSRRHGILGREAVYKQEGTSPPSATVINEHGDLVPNELYEDYVPQDNALVSWLLSTISPHLMSQFIGAETTTAVWNTVLQFFTNRSTTAVISLHYKLQSLKKGNDNMHTYLTHIKEVCDTLESCECVIPQAEHVTSILKGLPREYQPYIAFITTMKDALSLDKICSMLIDAETQLAGFDSQEKSLPMSVHVVFDQTFTGRSTYRAVARGASGSANYSGVEMVSTGEDDCVCCTKYRAEAQLCHSSQTQPCVTATIRDHWVVDFGVTHHVTPDSANVFNQKNVSGPGNVTVGSGDSLSNKAIGKTALCSSFSRDLILNDLLHVPKITKNLLSVSKLARDNEVYFEFHASRCCVRDEGTGEVLLQGQENDGLYLFQVDSISNKNVSVEVNSVTASRNLYELWQRRLGHPAHGTLSQICKLLDVNIDQSINETCVAFRMGKSHKLPFFDSSTVYELPFQLVFTDLWGPSPVVSNGYKYYVSFVDACTGHTWLYLFKDKSQAAYVFNLFHQLVKTQFGQKILAVQSDWGGEYRRLSRLLAEAGISHRITCPHTSEQNGVVERKHRHVVELALVLLAQASMPTSFWSYAVIMVVHLINRLPSRVLAGRSPFEYRSMSISLIFDLNHVRSWVLALNVKPTTQSSLDISVSRPLDIVMDTTKLQSDVGSSPVVSQSPVDNMSLRSTHSGSGTESVALPDISSVNQEELEADMDTQTMPVDNTGTTVSNNHPMITRSKCVAFKPKVFTTFFDDVVPTSIQEALQSTAWTEAVHVEYKARLVAKGFTQVPGIDFQNTFSPVVKFSTVYVLLTMAVARGWVLRQVDINNAFLNGDLHEDVYMQQPPGFEHFDSDGNPLVCKLQKALYGIRQAPRNWNDKLKVCMLDLGFVESKADVSLFVRI</sequence>
<dbReference type="GO" id="GO:0008299">
    <property type="term" value="P:isoprenoid biosynthetic process"/>
    <property type="evidence" value="ECO:0007669"/>
    <property type="project" value="UniProtKB-KW"/>
</dbReference>
<dbReference type="SUPFAM" id="SSF48576">
    <property type="entry name" value="Terpenoid synthases"/>
    <property type="match status" value="1"/>
</dbReference>
<dbReference type="AlphaFoldDB" id="A0A6A2ZBG3"/>
<dbReference type="PANTHER" id="PTHR43281">
    <property type="entry name" value="FARNESYL DIPHOSPHATE SYNTHASE"/>
    <property type="match status" value="1"/>
</dbReference>
<dbReference type="GO" id="GO:0015074">
    <property type="term" value="P:DNA integration"/>
    <property type="evidence" value="ECO:0007669"/>
    <property type="project" value="InterPro"/>
</dbReference>
<keyword evidence="5" id="KW-0378">Hydrolase</keyword>
<dbReference type="InterPro" id="IPR012337">
    <property type="entry name" value="RNaseH-like_sf"/>
</dbReference>
<dbReference type="InterPro" id="IPR025724">
    <property type="entry name" value="GAG-pre-integrase_dom"/>
</dbReference>
<dbReference type="Pfam" id="PF13976">
    <property type="entry name" value="gag_pre-integrs"/>
    <property type="match status" value="1"/>
</dbReference>
<dbReference type="Gene3D" id="1.10.600.10">
    <property type="entry name" value="Farnesyl Diphosphate Synthase"/>
    <property type="match status" value="2"/>
</dbReference>
<dbReference type="GO" id="GO:0046872">
    <property type="term" value="F:metal ion binding"/>
    <property type="evidence" value="ECO:0007669"/>
    <property type="project" value="UniProtKB-KW"/>
</dbReference>
<keyword evidence="10" id="KW-1185">Reference proteome</keyword>
<keyword evidence="5" id="KW-0064">Aspartyl protease</keyword>
<dbReference type="InterPro" id="IPR000092">
    <property type="entry name" value="Polyprenyl_synt"/>
</dbReference>